<dbReference type="EMBL" id="QXGE01000242">
    <property type="protein sequence ID" value="KAE9318853.1"/>
    <property type="molecule type" value="Genomic_DNA"/>
</dbReference>
<dbReference type="GO" id="GO:0005509">
    <property type="term" value="F:calcium ion binding"/>
    <property type="evidence" value="ECO:0007669"/>
    <property type="project" value="InterPro"/>
</dbReference>
<feature type="compositionally biased region" description="Basic and acidic residues" evidence="1">
    <location>
        <begin position="1326"/>
        <end position="1347"/>
    </location>
</feature>
<name>A0A6A4EGZ0_9STRA</name>
<dbReference type="Proteomes" id="UP000433483">
    <property type="component" value="Unassembled WGS sequence"/>
</dbReference>
<evidence type="ECO:0000259" key="2">
    <source>
        <dbReference type="PROSITE" id="PS50222"/>
    </source>
</evidence>
<dbReference type="SUPFAM" id="SSF47473">
    <property type="entry name" value="EF-hand"/>
    <property type="match status" value="1"/>
</dbReference>
<dbReference type="OrthoDB" id="26525at2759"/>
<evidence type="ECO:0000313" key="10">
    <source>
        <dbReference type="Proteomes" id="UP000441208"/>
    </source>
</evidence>
<gene>
    <name evidence="6" type="ORF">PF001_g6168</name>
    <name evidence="5" type="ORF">PF005_g5667</name>
    <name evidence="4" type="ORF">PF007_g5727</name>
    <name evidence="3" type="ORF">PF009_g5538</name>
</gene>
<dbReference type="PROSITE" id="PS50222">
    <property type="entry name" value="EF_HAND_2"/>
    <property type="match status" value="1"/>
</dbReference>
<keyword evidence="8" id="KW-1185">Reference proteome</keyword>
<feature type="region of interest" description="Disordered" evidence="1">
    <location>
        <begin position="1325"/>
        <end position="1413"/>
    </location>
</feature>
<dbReference type="Proteomes" id="UP000429523">
    <property type="component" value="Unassembled WGS sequence"/>
</dbReference>
<sequence length="1487" mass="166749">MEEAVAANEAAILERRQEIRTSLRAVENSLREAGAVTDGYNSAYILEPPTAHWDQIPSSSLFRRLAVHVSDAELARSAALRFDFDAPDAVRYKWRVSPLGEAKCRRIWSLFDADEDEVWTYREFLEYMAALKCSTDSIELKVFEVSAEVWRMYMSDMCELDEDGSLTFDGFVMYRELIEDERPLAQDLVALGISLEWEELERVERIKQLFDEYVDDPSGNVTAKAAQYLLADIGFVLTSEETTEVIERRYQIERCLRFVRQMKRTLRLFGYRQKSALRFTNEGLARDDRGADEESKICRVGLLSLISSSWYPAAKTRWRRYFLQCRLKSFCALRRIKRGVHWIFTCIRQAATTGLLSTNCLQSRTPGGDRGDYLLKLDVGPKFSTTATAHVTYNSDADSAAALHELKYLERGAECFLYVDFTCRNGTKESDGQMMVERLTWFIGEFFRDHIETLPYFHRWFVTLPTKIQLRLGPTSSGAAGTSAMVVRLVILFTGKMDLYQVMQTLGLPSSMQFDHLIQRFSLRWLCSHSLEDLLVMKNLNLGAQWSCRTQMDMRLNRQAWAQIFDQVAHQLDAELAHEREDAEYIAQVKAEREQKKKKSIVPNQQRQSKLDNQHDAEPPNARSKTESRQLLWIRSLRRLASALKHSQQLSSTWAFANLGTAFRENQWLCGALSPQWYELLKRVLETPGGLAAGWRAAGESLRAEFADTNYAEAGATRPALGHRTASRATGSSTEFTLAPISAAAMKAPPTARLAEPPKVTARQSHIQYEPSQPATEAPEEKTTEYSLLEFYDLCARHLQGVHVVRAEAGTSGITCVFEGWNIFCLLPRIRQAPTRTGSPIQGRDSHCIAVCDTTRVIAIASGRFVDLYGASNNSLHPFAFQHQISPADHITQSQTLPFGQQLGGNKLDRSMVVVTCVSFPVPGFLLVGAFVEVAEVEDCHAVKSPGATFLLGFRLYPGSVSMFVGVGDDSSPRQVPAALQVHFGFVEPVMGNLGRAIRCLQACRGEMTPDAGAVDVFFEESNVVGVFNWRERFSERQVCLAQLKQQQEALVVAERSCGGRYLLVGDAGGRLSLLDFGNFPWDGYELSAKGQQLRGRRLELGVCSRSGVKTRDNPLEHVRLVHTTATSGSSCAYTSLRWWVCGAGKDQKQFVLAGKQDGSLSVLKLVQERSEAGSSVELKMIQMYPGLASGTHDAVRSISVPVKSSATGTDNTWFEFCAVSEMRWRTWRIKVAGADKDSPRRHRLVWPSLKDSLDFPVFALQLRVQAIRGIAVLHSHTESSTLVAKALSDTLQGHITRPPVLLIVADDRLQVIGLLTKTPVAEVFDSERSSSERNGCDGSSGEREREETQEDEEEDKAFSTENAEEKQRGSGPTTIQDKYKLPPMEWKMRSAALRSPSQNGTQPGQGDGTPVATRMSKLSRVDYNERVVSVMQRIETLSGVMKSMRTSFQLFSSDVQQHMNLISEQLERISRRRVTEETAQASPSHS</sequence>
<protein>
    <recommendedName>
        <fullName evidence="2">EF-hand domain-containing protein</fullName>
    </recommendedName>
</protein>
<dbReference type="EMBL" id="QXGB01000199">
    <property type="protein sequence ID" value="KAE9225106.1"/>
    <property type="molecule type" value="Genomic_DNA"/>
</dbReference>
<organism evidence="6 9">
    <name type="scientific">Phytophthora fragariae</name>
    <dbReference type="NCBI Taxonomy" id="53985"/>
    <lineage>
        <taxon>Eukaryota</taxon>
        <taxon>Sar</taxon>
        <taxon>Stramenopiles</taxon>
        <taxon>Oomycota</taxon>
        <taxon>Peronosporomycetes</taxon>
        <taxon>Peronosporales</taxon>
        <taxon>Peronosporaceae</taxon>
        <taxon>Phytophthora</taxon>
    </lineage>
</organism>
<feature type="compositionally biased region" description="Polar residues" evidence="1">
    <location>
        <begin position="1396"/>
        <end position="1405"/>
    </location>
</feature>
<feature type="compositionally biased region" description="Basic and acidic residues" evidence="1">
    <location>
        <begin position="609"/>
        <end position="627"/>
    </location>
</feature>
<evidence type="ECO:0000313" key="3">
    <source>
        <dbReference type="EMBL" id="KAE8944807.1"/>
    </source>
</evidence>
<dbReference type="Proteomes" id="UP000441208">
    <property type="component" value="Unassembled WGS sequence"/>
</dbReference>
<feature type="region of interest" description="Disordered" evidence="1">
    <location>
        <begin position="596"/>
        <end position="627"/>
    </location>
</feature>
<dbReference type="EMBL" id="QXFZ01000204">
    <property type="protein sequence ID" value="KAE9127119.1"/>
    <property type="molecule type" value="Genomic_DNA"/>
</dbReference>
<evidence type="ECO:0000313" key="9">
    <source>
        <dbReference type="Proteomes" id="UP000437068"/>
    </source>
</evidence>
<accession>A0A6A4EGZ0</accession>
<evidence type="ECO:0000256" key="1">
    <source>
        <dbReference type="SAM" id="MobiDB-lite"/>
    </source>
</evidence>
<dbReference type="InterPro" id="IPR002048">
    <property type="entry name" value="EF_hand_dom"/>
</dbReference>
<evidence type="ECO:0000313" key="6">
    <source>
        <dbReference type="EMBL" id="KAE9318853.1"/>
    </source>
</evidence>
<feature type="domain" description="EF-hand" evidence="2">
    <location>
        <begin position="99"/>
        <end position="134"/>
    </location>
</feature>
<proteinExistence type="predicted"/>
<comment type="caution">
    <text evidence="6">The sequence shown here is derived from an EMBL/GenBank/DDBJ whole genome shotgun (WGS) entry which is preliminary data.</text>
</comment>
<dbReference type="InterPro" id="IPR011992">
    <property type="entry name" value="EF-hand-dom_pair"/>
</dbReference>
<evidence type="ECO:0000313" key="4">
    <source>
        <dbReference type="EMBL" id="KAE9127119.1"/>
    </source>
</evidence>
<evidence type="ECO:0000313" key="8">
    <source>
        <dbReference type="Proteomes" id="UP000433483"/>
    </source>
</evidence>
<reference evidence="7 8" key="1">
    <citation type="submission" date="2018-08" db="EMBL/GenBank/DDBJ databases">
        <title>Genomic investigation of the strawberry pathogen Phytophthora fragariae indicates pathogenicity is determined by transcriptional variation in three key races.</title>
        <authorList>
            <person name="Adams T.M."/>
            <person name="Armitage A.D."/>
            <person name="Sobczyk M.K."/>
            <person name="Bates H.J."/>
            <person name="Dunwell J.M."/>
            <person name="Nellist C.F."/>
            <person name="Harrison R.J."/>
        </authorList>
    </citation>
    <scope>NUCLEOTIDE SEQUENCE [LARGE SCALE GENOMIC DNA]</scope>
    <source>
        <strain evidence="6 9">A4</strain>
        <strain evidence="5 8">NOV-27</strain>
        <strain evidence="4 10">NOV-71</strain>
        <strain evidence="3 7">NOV-9</strain>
    </source>
</reference>
<dbReference type="Proteomes" id="UP000437068">
    <property type="component" value="Unassembled WGS sequence"/>
</dbReference>
<evidence type="ECO:0000313" key="5">
    <source>
        <dbReference type="EMBL" id="KAE9225106.1"/>
    </source>
</evidence>
<dbReference type="Gene3D" id="1.10.238.10">
    <property type="entry name" value="EF-hand"/>
    <property type="match status" value="1"/>
</dbReference>
<evidence type="ECO:0000313" key="7">
    <source>
        <dbReference type="Proteomes" id="UP000429523"/>
    </source>
</evidence>
<dbReference type="EMBL" id="QXGF01000186">
    <property type="protein sequence ID" value="KAE8944807.1"/>
    <property type="molecule type" value="Genomic_DNA"/>
</dbReference>